<organism evidence="2 3">
    <name type="scientific">Mycena belliarum</name>
    <dbReference type="NCBI Taxonomy" id="1033014"/>
    <lineage>
        <taxon>Eukaryota</taxon>
        <taxon>Fungi</taxon>
        <taxon>Dikarya</taxon>
        <taxon>Basidiomycota</taxon>
        <taxon>Agaricomycotina</taxon>
        <taxon>Agaricomycetes</taxon>
        <taxon>Agaricomycetidae</taxon>
        <taxon>Agaricales</taxon>
        <taxon>Marasmiineae</taxon>
        <taxon>Mycenaceae</taxon>
        <taxon>Mycena</taxon>
    </lineage>
</organism>
<reference evidence="2" key="1">
    <citation type="submission" date="2023-03" db="EMBL/GenBank/DDBJ databases">
        <title>Massive genome expansion in bonnet fungi (Mycena s.s.) driven by repeated elements and novel gene families across ecological guilds.</title>
        <authorList>
            <consortium name="Lawrence Berkeley National Laboratory"/>
            <person name="Harder C.B."/>
            <person name="Miyauchi S."/>
            <person name="Viragh M."/>
            <person name="Kuo A."/>
            <person name="Thoen E."/>
            <person name="Andreopoulos B."/>
            <person name="Lu D."/>
            <person name="Skrede I."/>
            <person name="Drula E."/>
            <person name="Henrissat B."/>
            <person name="Morin E."/>
            <person name="Kohler A."/>
            <person name="Barry K."/>
            <person name="LaButti K."/>
            <person name="Morin E."/>
            <person name="Salamov A."/>
            <person name="Lipzen A."/>
            <person name="Mereny Z."/>
            <person name="Hegedus B."/>
            <person name="Baldrian P."/>
            <person name="Stursova M."/>
            <person name="Weitz H."/>
            <person name="Taylor A."/>
            <person name="Grigoriev I.V."/>
            <person name="Nagy L.G."/>
            <person name="Martin F."/>
            <person name="Kauserud H."/>
        </authorList>
    </citation>
    <scope>NUCLEOTIDE SEQUENCE</scope>
    <source>
        <strain evidence="2">CBHHK173m</strain>
    </source>
</reference>
<dbReference type="EMBL" id="JARJCN010000002">
    <property type="protein sequence ID" value="KAJ7103046.1"/>
    <property type="molecule type" value="Genomic_DNA"/>
</dbReference>
<accession>A0AAD6UGX4</accession>
<comment type="caution">
    <text evidence="2">The sequence shown here is derived from an EMBL/GenBank/DDBJ whole genome shotgun (WGS) entry which is preliminary data.</text>
</comment>
<evidence type="ECO:0000313" key="2">
    <source>
        <dbReference type="EMBL" id="KAJ7103046.1"/>
    </source>
</evidence>
<evidence type="ECO:0000313" key="3">
    <source>
        <dbReference type="Proteomes" id="UP001222325"/>
    </source>
</evidence>
<proteinExistence type="predicted"/>
<feature type="region of interest" description="Disordered" evidence="1">
    <location>
        <begin position="28"/>
        <end position="53"/>
    </location>
</feature>
<sequence>MALAGCIDEGLACRAGRTWRPRRIGMETVTPGHCGRPSHRAPQSFRPSASASSFGISPQLTARGSSVGCGRDVGCPTGIVSGSFTQAVTRFSSVGRFALQASIILHTFKHRAGSGRRWLCHYTHPNRFRLFQNPGCAIFECLRVVCYPWPLHTAVRISSFGTLQPFRPSASSFNISTLNLRALRRLRDRRDVGTRSVVIAQARPKFRLFISRAEDY</sequence>
<evidence type="ECO:0000256" key="1">
    <source>
        <dbReference type="SAM" id="MobiDB-lite"/>
    </source>
</evidence>
<gene>
    <name evidence="2" type="ORF">B0H15DRAFT_191007</name>
</gene>
<name>A0AAD6UGX4_9AGAR</name>
<dbReference type="Proteomes" id="UP001222325">
    <property type="component" value="Unassembled WGS sequence"/>
</dbReference>
<dbReference type="AlphaFoldDB" id="A0AAD6UGX4"/>
<protein>
    <submittedName>
        <fullName evidence="2">Uncharacterized protein</fullName>
    </submittedName>
</protein>
<keyword evidence="3" id="KW-1185">Reference proteome</keyword>